<organism evidence="1 2">
    <name type="scientific">Leishmania panamensis</name>
    <dbReference type="NCBI Taxonomy" id="5679"/>
    <lineage>
        <taxon>Eukaryota</taxon>
        <taxon>Discoba</taxon>
        <taxon>Euglenozoa</taxon>
        <taxon>Kinetoplastea</taxon>
        <taxon>Metakinetoplastina</taxon>
        <taxon>Trypanosomatida</taxon>
        <taxon>Trypanosomatidae</taxon>
        <taxon>Leishmaniinae</taxon>
        <taxon>Leishmania</taxon>
        <taxon>Leishmania guyanensis species complex</taxon>
    </lineage>
</organism>
<keyword evidence="2" id="KW-1185">Reference proteome</keyword>
<dbReference type="Proteomes" id="UP000063063">
    <property type="component" value="Chromosome 34"/>
</dbReference>
<evidence type="ECO:0000313" key="1">
    <source>
        <dbReference type="EMBL" id="AIO02109.1"/>
    </source>
</evidence>
<dbReference type="AlphaFoldDB" id="A0A088S1I2"/>
<name>A0A088S1I2_LEIPA</name>
<dbReference type="OrthoDB" id="72851at2759"/>
<dbReference type="VEuPathDB" id="TriTrypDB:LPAL13_340056900"/>
<dbReference type="VEuPathDB" id="TriTrypDB:LPMP_344900"/>
<dbReference type="KEGG" id="lpan:LPMP_344900"/>
<accession>A0A088S1I2</accession>
<evidence type="ECO:0000313" key="2">
    <source>
        <dbReference type="Proteomes" id="UP000063063"/>
    </source>
</evidence>
<proteinExistence type="predicted"/>
<dbReference type="eggNOG" id="ENOG502S1E5">
    <property type="taxonomic scope" value="Eukaryota"/>
</dbReference>
<gene>
    <name evidence="1" type="ORF">LPMP_344900</name>
</gene>
<dbReference type="EMBL" id="CP009403">
    <property type="protein sequence ID" value="AIO02109.1"/>
    <property type="molecule type" value="Genomic_DNA"/>
</dbReference>
<protein>
    <submittedName>
        <fullName evidence="1">Uncharacterized protein</fullName>
    </submittedName>
</protein>
<reference evidence="1 2" key="1">
    <citation type="journal article" date="2015" name="Sci. Rep.">
        <title>The genome of Leishmania panamensis: insights into genomics of the L. (Viannia) subgenus.</title>
        <authorList>
            <person name="Llanes A."/>
            <person name="Restrepo C.M."/>
            <person name="Vecchio G.D."/>
            <person name="Anguizola F.J."/>
            <person name="Lleonart R."/>
        </authorList>
    </citation>
    <scope>NUCLEOTIDE SEQUENCE [LARGE SCALE GENOMIC DNA]</scope>
    <source>
        <strain evidence="1 2">MHOM/PA/94/PSC-1</strain>
    </source>
</reference>
<dbReference type="RefSeq" id="XP_010702909.1">
    <property type="nucleotide sequence ID" value="XM_010704607.1"/>
</dbReference>
<sequence length="168" mass="19154">MSEHSSDDEDVVVLQVCANRHCQGIDDLEFDEETNQSYCGRCRALHARTETEGFRILLSNDDLDLVKLIFGKFDQKSRGFWTYKEWNAFQEVTDRGSDDPIESPSALKEFFKEEYDIDISPHGKDGAVVLLVDLENMYGGYLYNNVDALVEDSETMEDQGLLHTGVLE</sequence>
<dbReference type="GeneID" id="22578995"/>